<reference evidence="1" key="1">
    <citation type="submission" date="2016-11" db="EMBL/GenBank/DDBJ databases">
        <title>The genome sequence of Colletotrichum cuscutae.</title>
        <authorList>
            <person name="Baroncelli R."/>
        </authorList>
    </citation>
    <scope>NUCLEOTIDE SEQUENCE</scope>
    <source>
        <strain evidence="1">IMI 304802</strain>
    </source>
</reference>
<gene>
    <name evidence="1" type="ORF">CCUS01_02794</name>
</gene>
<protein>
    <submittedName>
        <fullName evidence="1">Uncharacterized protein</fullName>
    </submittedName>
</protein>
<proteinExistence type="predicted"/>
<organism evidence="1 2">
    <name type="scientific">Colletotrichum cuscutae</name>
    <dbReference type="NCBI Taxonomy" id="1209917"/>
    <lineage>
        <taxon>Eukaryota</taxon>
        <taxon>Fungi</taxon>
        <taxon>Dikarya</taxon>
        <taxon>Ascomycota</taxon>
        <taxon>Pezizomycotina</taxon>
        <taxon>Sordariomycetes</taxon>
        <taxon>Hypocreomycetidae</taxon>
        <taxon>Glomerellales</taxon>
        <taxon>Glomerellaceae</taxon>
        <taxon>Colletotrichum</taxon>
        <taxon>Colletotrichum acutatum species complex</taxon>
    </lineage>
</organism>
<name>A0AAI9YC59_9PEZI</name>
<sequence>MNSGNDSSGIHLLDRLLFTCRAITFVTYVLLGSKVTPLPCSNAGHHQYAATDTLPRLIRLEAEQVNSSLIGPCCRRPTSMCSI</sequence>
<dbReference type="Proteomes" id="UP001239213">
    <property type="component" value="Unassembled WGS sequence"/>
</dbReference>
<evidence type="ECO:0000313" key="2">
    <source>
        <dbReference type="Proteomes" id="UP001239213"/>
    </source>
</evidence>
<accession>A0AAI9YC59</accession>
<evidence type="ECO:0000313" key="1">
    <source>
        <dbReference type="EMBL" id="KAK1496447.1"/>
    </source>
</evidence>
<dbReference type="AlphaFoldDB" id="A0AAI9YC59"/>
<keyword evidence="2" id="KW-1185">Reference proteome</keyword>
<dbReference type="EMBL" id="MPDP01000013">
    <property type="protein sequence ID" value="KAK1496447.1"/>
    <property type="molecule type" value="Genomic_DNA"/>
</dbReference>
<comment type="caution">
    <text evidence="1">The sequence shown here is derived from an EMBL/GenBank/DDBJ whole genome shotgun (WGS) entry which is preliminary data.</text>
</comment>